<dbReference type="RefSeq" id="WP_115169282.1">
    <property type="nucleotide sequence ID" value="NZ_UGYW01000002.1"/>
</dbReference>
<dbReference type="PANTHER" id="PTHR44858:SF1">
    <property type="entry name" value="UDP-N-ACETYLGLUCOSAMINE--PEPTIDE N-ACETYLGLUCOSAMINYLTRANSFERASE SPINDLY-RELATED"/>
    <property type="match status" value="1"/>
</dbReference>
<dbReference type="SUPFAM" id="SSF48452">
    <property type="entry name" value="TPR-like"/>
    <property type="match status" value="1"/>
</dbReference>
<dbReference type="InterPro" id="IPR011990">
    <property type="entry name" value="TPR-like_helical_dom_sf"/>
</dbReference>
<evidence type="ECO:0000256" key="3">
    <source>
        <dbReference type="PROSITE-ProRule" id="PRU00339"/>
    </source>
</evidence>
<dbReference type="PANTHER" id="PTHR44858">
    <property type="entry name" value="TETRATRICOPEPTIDE REPEAT PROTEIN 6"/>
    <property type="match status" value="1"/>
</dbReference>
<dbReference type="Gene3D" id="1.25.40.10">
    <property type="entry name" value="Tetratricopeptide repeat domain"/>
    <property type="match status" value="2"/>
</dbReference>
<protein>
    <submittedName>
        <fullName evidence="4">Lipoprotein NlpI</fullName>
    </submittedName>
</protein>
<proteinExistence type="predicted"/>
<dbReference type="InterPro" id="IPR019734">
    <property type="entry name" value="TPR_rpt"/>
</dbReference>
<accession>A0A380BJJ9</accession>
<sequence>MDNLDDQILRLKKQFKHLGLDQNISFLLTGLYLFPLPENKREYSISMIDSPAISLAVSAINCYTKDDLEGAHGYYTKGIEEFAEQPFFHACRSLLNSLMGDDEGAFYDYQVAKKLDFNYYSFFEWLEQREFEHEHLDNNDQLAELNLLVKKEPSKVNHLINRALEKVYSFSYWGALDDYTLAISLQPELAELYVYRGALQTRLLRYDDALFDFDKAILLAPDNFQAYIYRAKLFVAIGMSELALEDFRSAENLQQNNAVVFEERATLYEKTGNLQLAKLDYDRWISLTEEDFYPYTLRAELQEKMEDWVGALQDYDHAIRLNPYYSDLYQYRASVKEKLGDAEGARIDLRKFEELEQES</sequence>
<reference evidence="4 5" key="1">
    <citation type="submission" date="2018-06" db="EMBL/GenBank/DDBJ databases">
        <authorList>
            <consortium name="Pathogen Informatics"/>
            <person name="Doyle S."/>
        </authorList>
    </citation>
    <scope>NUCLEOTIDE SEQUENCE [LARGE SCALE GENOMIC DNA]</scope>
    <source>
        <strain evidence="4 5">NCTC11388</strain>
    </source>
</reference>
<feature type="repeat" description="TPR" evidence="3">
    <location>
        <begin position="190"/>
        <end position="223"/>
    </location>
</feature>
<keyword evidence="4" id="KW-0449">Lipoprotein</keyword>
<evidence type="ECO:0000256" key="1">
    <source>
        <dbReference type="ARBA" id="ARBA00022737"/>
    </source>
</evidence>
<name>A0A380BJJ9_SPHSI</name>
<dbReference type="Proteomes" id="UP000254893">
    <property type="component" value="Unassembled WGS sequence"/>
</dbReference>
<dbReference type="InterPro" id="IPR050498">
    <property type="entry name" value="Ycf3"/>
</dbReference>
<dbReference type="EMBL" id="UGYW01000002">
    <property type="protein sequence ID" value="SUJ01970.1"/>
    <property type="molecule type" value="Genomic_DNA"/>
</dbReference>
<dbReference type="PROSITE" id="PS50005">
    <property type="entry name" value="TPR"/>
    <property type="match status" value="1"/>
</dbReference>
<dbReference type="SUPFAM" id="SSF48439">
    <property type="entry name" value="Protein prenylyltransferase"/>
    <property type="match status" value="1"/>
</dbReference>
<dbReference type="SMART" id="SM00028">
    <property type="entry name" value="TPR"/>
    <property type="match status" value="6"/>
</dbReference>
<gene>
    <name evidence="4" type="ORF">NCTC11388_00912</name>
</gene>
<keyword evidence="2 3" id="KW-0802">TPR repeat</keyword>
<evidence type="ECO:0000256" key="2">
    <source>
        <dbReference type="ARBA" id="ARBA00022803"/>
    </source>
</evidence>
<evidence type="ECO:0000313" key="4">
    <source>
        <dbReference type="EMBL" id="SUJ01970.1"/>
    </source>
</evidence>
<organism evidence="4 5">
    <name type="scientific">Sphingobacterium spiritivorum</name>
    <name type="common">Flavobacterium spiritivorum</name>
    <dbReference type="NCBI Taxonomy" id="258"/>
    <lineage>
        <taxon>Bacteria</taxon>
        <taxon>Pseudomonadati</taxon>
        <taxon>Bacteroidota</taxon>
        <taxon>Sphingobacteriia</taxon>
        <taxon>Sphingobacteriales</taxon>
        <taxon>Sphingobacteriaceae</taxon>
        <taxon>Sphingobacterium</taxon>
    </lineage>
</organism>
<evidence type="ECO:0000313" key="5">
    <source>
        <dbReference type="Proteomes" id="UP000254893"/>
    </source>
</evidence>
<dbReference type="AlphaFoldDB" id="A0A380BJJ9"/>
<keyword evidence="1" id="KW-0677">Repeat</keyword>